<dbReference type="AlphaFoldDB" id="A0A0G0VLR0"/>
<dbReference type="GO" id="GO:0070063">
    <property type="term" value="F:RNA polymerase binding"/>
    <property type="evidence" value="ECO:0007669"/>
    <property type="project" value="InterPro"/>
</dbReference>
<dbReference type="InterPro" id="IPR036953">
    <property type="entry name" value="GreA/GreB_C_sf"/>
</dbReference>
<dbReference type="Proteomes" id="UP000034293">
    <property type="component" value="Unassembled WGS sequence"/>
</dbReference>
<dbReference type="PIRSF" id="PIRSF006092">
    <property type="entry name" value="GreA_GreB"/>
    <property type="match status" value="1"/>
</dbReference>
<accession>A0A0G0VLR0</accession>
<dbReference type="GO" id="GO:0003677">
    <property type="term" value="F:DNA binding"/>
    <property type="evidence" value="ECO:0007669"/>
    <property type="project" value="InterPro"/>
</dbReference>
<dbReference type="Pfam" id="PF01272">
    <property type="entry name" value="GreA_GreB"/>
    <property type="match status" value="1"/>
</dbReference>
<protein>
    <submittedName>
        <fullName evidence="2">Transcription elongation factor</fullName>
    </submittedName>
</protein>
<dbReference type="Gene3D" id="3.10.50.30">
    <property type="entry name" value="Transcription elongation factor, GreA/GreB, C-terminal domain"/>
    <property type="match status" value="1"/>
</dbReference>
<evidence type="ECO:0000259" key="1">
    <source>
        <dbReference type="Pfam" id="PF01272"/>
    </source>
</evidence>
<dbReference type="InterPro" id="IPR023459">
    <property type="entry name" value="Tscrpt_elong_fac_GreA/B_fam"/>
</dbReference>
<dbReference type="GO" id="GO:0032784">
    <property type="term" value="P:regulation of DNA-templated transcription elongation"/>
    <property type="evidence" value="ECO:0007669"/>
    <property type="project" value="InterPro"/>
</dbReference>
<dbReference type="SUPFAM" id="SSF54534">
    <property type="entry name" value="FKBP-like"/>
    <property type="match status" value="1"/>
</dbReference>
<dbReference type="InterPro" id="IPR001437">
    <property type="entry name" value="Tscrpt_elong_fac_GreA/B_C"/>
</dbReference>
<organism evidence="2 3">
    <name type="scientific">Candidatus Woesebacteria bacterium GW2011_GWA1_40_43</name>
    <dbReference type="NCBI Taxonomy" id="1618553"/>
    <lineage>
        <taxon>Bacteria</taxon>
        <taxon>Candidatus Woeseibacteriota</taxon>
    </lineage>
</organism>
<dbReference type="GO" id="GO:0003746">
    <property type="term" value="F:translation elongation factor activity"/>
    <property type="evidence" value="ECO:0007669"/>
    <property type="project" value="UniProtKB-KW"/>
</dbReference>
<keyword evidence="2" id="KW-0648">Protein biosynthesis</keyword>
<evidence type="ECO:0000313" key="3">
    <source>
        <dbReference type="Proteomes" id="UP000034293"/>
    </source>
</evidence>
<reference evidence="2 3" key="1">
    <citation type="journal article" date="2015" name="Nature">
        <title>rRNA introns, odd ribosomes, and small enigmatic genomes across a large radiation of phyla.</title>
        <authorList>
            <person name="Brown C.T."/>
            <person name="Hug L.A."/>
            <person name="Thomas B.C."/>
            <person name="Sharon I."/>
            <person name="Castelle C.J."/>
            <person name="Singh A."/>
            <person name="Wilkins M.J."/>
            <person name="Williams K.H."/>
            <person name="Banfield J.F."/>
        </authorList>
    </citation>
    <scope>NUCLEOTIDE SEQUENCE [LARGE SCALE GENOMIC DNA]</scope>
</reference>
<sequence length="169" mass="18877">MEFLKIFSSTERAIKAQLSDLDKKLAENSRELGKLGHDGDMIDDPFMFQLHEERNQLLKQKGELGSSLSCGVVTSETLNRQDTVSLGHRVKVDVTYPNNETEIIDITLGSKFDQKYHNKDEDEQIVSNDSPLGKALFGKKIGDEAEYEGGDGKKGKIKVLGILTSRFTK</sequence>
<keyword evidence="2" id="KW-0251">Elongation factor</keyword>
<dbReference type="EMBL" id="LBZA01000020">
    <property type="protein sequence ID" value="KKR63722.1"/>
    <property type="molecule type" value="Genomic_DNA"/>
</dbReference>
<evidence type="ECO:0000313" key="2">
    <source>
        <dbReference type="EMBL" id="KKR63722.1"/>
    </source>
</evidence>
<feature type="domain" description="Transcription elongation factor GreA/GreB C-terminal" evidence="1">
    <location>
        <begin position="81"/>
        <end position="162"/>
    </location>
</feature>
<gene>
    <name evidence="2" type="ORF">UU02_C0020G0002</name>
</gene>
<name>A0A0G0VLR0_9BACT</name>
<comment type="caution">
    <text evidence="2">The sequence shown here is derived from an EMBL/GenBank/DDBJ whole genome shotgun (WGS) entry which is preliminary data.</text>
</comment>
<proteinExistence type="predicted"/>